<dbReference type="InterPro" id="IPR038765">
    <property type="entry name" value="Papain-like_cys_pep_sf"/>
</dbReference>
<keyword evidence="2" id="KW-0865">Zymogen</keyword>
<dbReference type="SUPFAM" id="SSF54001">
    <property type="entry name" value="Cysteine proteinases"/>
    <property type="match status" value="1"/>
</dbReference>
<dbReference type="InterPro" id="IPR013128">
    <property type="entry name" value="Peptidase_C1A"/>
</dbReference>
<dbReference type="InterPro" id="IPR000668">
    <property type="entry name" value="Peptidase_C1A_C"/>
</dbReference>
<protein>
    <recommendedName>
        <fullName evidence="3">Peptidase C1A papain C-terminal domain-containing protein</fullName>
    </recommendedName>
</protein>
<name>A0A7S2IWF2_9DINO</name>
<proteinExistence type="inferred from homology"/>
<comment type="similarity">
    <text evidence="1">Belongs to the peptidase C1 family.</text>
</comment>
<accession>A0A7S2IWF2</accession>
<dbReference type="GO" id="GO:0008234">
    <property type="term" value="F:cysteine-type peptidase activity"/>
    <property type="evidence" value="ECO:0007669"/>
    <property type="project" value="InterPro"/>
</dbReference>
<organism evidence="4">
    <name type="scientific">Zooxanthella nutricula</name>
    <dbReference type="NCBI Taxonomy" id="1333877"/>
    <lineage>
        <taxon>Eukaryota</taxon>
        <taxon>Sar</taxon>
        <taxon>Alveolata</taxon>
        <taxon>Dinophyceae</taxon>
        <taxon>Peridiniales</taxon>
        <taxon>Peridiniales incertae sedis</taxon>
        <taxon>Zooxanthella</taxon>
    </lineage>
</organism>
<sequence>MGAGLTSRCMGQGQAGEEVVNVPEAGVAFHVRTVQGFGWKPDLPDFRDQALALPPAKKTNLPPKVDLRLEEHFGVYDQGHLGSCTANALAAAFHFDQIRQGLEPFAPSRLFIYYNEREIEGTVGEDSGAMIRDGIKCLASKGVCEERAWPYKTDTFTAKPSASCYELALKNKAKAYARVPQTLHEMKGCINQGFPFVFGFMVLSSFLTPEVAQTGEMKMPGPYDFVRGGHAVMCVGYDDEREVFIVRNSWGENWGDRGYFYMPYSYMTHQALSQDHWVIKFVDGVEFPCRGLA</sequence>
<reference evidence="4" key="1">
    <citation type="submission" date="2021-01" db="EMBL/GenBank/DDBJ databases">
        <authorList>
            <person name="Corre E."/>
            <person name="Pelletier E."/>
            <person name="Niang G."/>
            <person name="Scheremetjew M."/>
            <person name="Finn R."/>
            <person name="Kale V."/>
            <person name="Holt S."/>
            <person name="Cochrane G."/>
            <person name="Meng A."/>
            <person name="Brown T."/>
            <person name="Cohen L."/>
        </authorList>
    </citation>
    <scope>NUCLEOTIDE SEQUENCE</scope>
    <source>
        <strain evidence="4">RCC3387</strain>
    </source>
</reference>
<dbReference type="CDD" id="cd02619">
    <property type="entry name" value="Peptidase_C1"/>
    <property type="match status" value="1"/>
</dbReference>
<dbReference type="GO" id="GO:0006508">
    <property type="term" value="P:proteolysis"/>
    <property type="evidence" value="ECO:0007669"/>
    <property type="project" value="InterPro"/>
</dbReference>
<dbReference type="Pfam" id="PF00112">
    <property type="entry name" value="Peptidase_C1"/>
    <property type="match status" value="1"/>
</dbReference>
<dbReference type="AlphaFoldDB" id="A0A7S2IWF2"/>
<dbReference type="EMBL" id="HBGW01019905">
    <property type="protein sequence ID" value="CAD9531026.1"/>
    <property type="molecule type" value="Transcribed_RNA"/>
</dbReference>
<gene>
    <name evidence="4" type="ORF">BRAN1462_LOCUS12595</name>
</gene>
<evidence type="ECO:0000259" key="3">
    <source>
        <dbReference type="SMART" id="SM00645"/>
    </source>
</evidence>
<dbReference type="Gene3D" id="3.90.70.10">
    <property type="entry name" value="Cysteine proteinases"/>
    <property type="match status" value="1"/>
</dbReference>
<evidence type="ECO:0000256" key="2">
    <source>
        <dbReference type="ARBA" id="ARBA00023145"/>
    </source>
</evidence>
<dbReference type="SMART" id="SM00645">
    <property type="entry name" value="Pept_C1"/>
    <property type="match status" value="1"/>
</dbReference>
<evidence type="ECO:0000313" key="4">
    <source>
        <dbReference type="EMBL" id="CAD9531026.1"/>
    </source>
</evidence>
<dbReference type="PANTHER" id="PTHR12411">
    <property type="entry name" value="CYSTEINE PROTEASE FAMILY C1-RELATED"/>
    <property type="match status" value="1"/>
</dbReference>
<evidence type="ECO:0000256" key="1">
    <source>
        <dbReference type="ARBA" id="ARBA00008455"/>
    </source>
</evidence>
<feature type="domain" description="Peptidase C1A papain C-terminal" evidence="3">
    <location>
        <begin position="61"/>
        <end position="268"/>
    </location>
</feature>